<dbReference type="Gene3D" id="3.30.420.10">
    <property type="entry name" value="Ribonuclease H-like superfamily/Ribonuclease H"/>
    <property type="match status" value="1"/>
</dbReference>
<dbReference type="PANTHER" id="PTHR46564:SF1">
    <property type="entry name" value="TRANSPOSASE"/>
    <property type="match status" value="1"/>
</dbReference>
<keyword evidence="1" id="KW-1133">Transmembrane helix</keyword>
<protein>
    <recommendedName>
        <fullName evidence="2">Tc1-like transposase DDE domain-containing protein</fullName>
    </recommendedName>
</protein>
<keyword evidence="4" id="KW-1185">Reference proteome</keyword>
<gene>
    <name evidence="3" type="ORF">RirG_058370</name>
</gene>
<reference evidence="3 4" key="1">
    <citation type="submission" date="2014-02" db="EMBL/GenBank/DDBJ databases">
        <title>Single nucleus genome sequencing reveals high similarity among nuclei of an endomycorrhizal fungus.</title>
        <authorList>
            <person name="Lin K."/>
            <person name="Geurts R."/>
            <person name="Zhang Z."/>
            <person name="Limpens E."/>
            <person name="Saunders D.G."/>
            <person name="Mu D."/>
            <person name="Pang E."/>
            <person name="Cao H."/>
            <person name="Cha H."/>
            <person name="Lin T."/>
            <person name="Zhou Q."/>
            <person name="Shang Y."/>
            <person name="Li Y."/>
            <person name="Ivanov S."/>
            <person name="Sharma T."/>
            <person name="Velzen R.V."/>
            <person name="Ruijter N.D."/>
            <person name="Aanen D.K."/>
            <person name="Win J."/>
            <person name="Kamoun S."/>
            <person name="Bisseling T."/>
            <person name="Huang S."/>
        </authorList>
    </citation>
    <scope>NUCLEOTIDE SEQUENCE [LARGE SCALE GENOMIC DNA]</scope>
    <source>
        <strain evidence="4">DAOM197198w</strain>
    </source>
</reference>
<dbReference type="STRING" id="1432141.A0A015JVV1"/>
<keyword evidence="1" id="KW-0812">Transmembrane</keyword>
<dbReference type="GO" id="GO:0003676">
    <property type="term" value="F:nucleic acid binding"/>
    <property type="evidence" value="ECO:0007669"/>
    <property type="project" value="InterPro"/>
</dbReference>
<organism evidence="3 4">
    <name type="scientific">Rhizophagus irregularis (strain DAOM 197198w)</name>
    <name type="common">Glomus intraradices</name>
    <dbReference type="NCBI Taxonomy" id="1432141"/>
    <lineage>
        <taxon>Eukaryota</taxon>
        <taxon>Fungi</taxon>
        <taxon>Fungi incertae sedis</taxon>
        <taxon>Mucoromycota</taxon>
        <taxon>Glomeromycotina</taxon>
        <taxon>Glomeromycetes</taxon>
        <taxon>Glomerales</taxon>
        <taxon>Glomeraceae</taxon>
        <taxon>Rhizophagus</taxon>
    </lineage>
</organism>
<comment type="caution">
    <text evidence="3">The sequence shown here is derived from an EMBL/GenBank/DDBJ whole genome shotgun (WGS) entry which is preliminary data.</text>
</comment>
<dbReference type="EMBL" id="JEMT01013989">
    <property type="protein sequence ID" value="EXX73662.1"/>
    <property type="molecule type" value="Genomic_DNA"/>
</dbReference>
<feature type="transmembrane region" description="Helical" evidence="1">
    <location>
        <begin position="244"/>
        <end position="265"/>
    </location>
</feature>
<dbReference type="HOGENOM" id="CLU_056788_1_0_1"/>
<dbReference type="InterPro" id="IPR038717">
    <property type="entry name" value="Tc1-like_DDE_dom"/>
</dbReference>
<evidence type="ECO:0000256" key="1">
    <source>
        <dbReference type="SAM" id="Phobius"/>
    </source>
</evidence>
<dbReference type="Proteomes" id="UP000022910">
    <property type="component" value="Unassembled WGS sequence"/>
</dbReference>
<dbReference type="Pfam" id="PF13358">
    <property type="entry name" value="DDE_3"/>
    <property type="match status" value="1"/>
</dbReference>
<evidence type="ECO:0000259" key="2">
    <source>
        <dbReference type="Pfam" id="PF13358"/>
    </source>
</evidence>
<evidence type="ECO:0000313" key="3">
    <source>
        <dbReference type="EMBL" id="EXX73662.1"/>
    </source>
</evidence>
<name>A0A015JVV1_RHIIW</name>
<sequence length="266" mass="30880">MSKSSVTRIINIYEKWACVTNPYKGISGRRKLFSRNDMYILQNLIRDKVNRYLNELVSEMENLTGKRASIATLWRSLHYLEITRKKLQKKAYEKSEIIRAHYLGIIGEHYTPNQLIFIDESTKDERSLSRLYGYSPRNIRACKKVVFVQGKRYTILPALTLDGFVAVDVFEGACDKNKFVKFVLDQVIPVMNPYSGNNSVIIIDNVRIHYDDDLISPLEGLGCHVIFLPPYSPDYNPIETAFSIINHVLNVIMILWMLVMIQYILY</sequence>
<feature type="domain" description="Tc1-like transposase DDE" evidence="2">
    <location>
        <begin position="114"/>
        <end position="246"/>
    </location>
</feature>
<keyword evidence="1" id="KW-0472">Membrane</keyword>
<accession>A0A015JVV1</accession>
<evidence type="ECO:0000313" key="4">
    <source>
        <dbReference type="Proteomes" id="UP000022910"/>
    </source>
</evidence>
<proteinExistence type="predicted"/>
<dbReference type="AlphaFoldDB" id="A0A015JVV1"/>
<dbReference type="PANTHER" id="PTHR46564">
    <property type="entry name" value="TRANSPOSASE"/>
    <property type="match status" value="1"/>
</dbReference>
<dbReference type="InterPro" id="IPR036397">
    <property type="entry name" value="RNaseH_sf"/>
</dbReference>